<name>A0A5C3MZV5_9AGAM</name>
<reference evidence="1 2" key="1">
    <citation type="journal article" date="2019" name="Nat. Ecol. Evol.">
        <title>Megaphylogeny resolves global patterns of mushroom evolution.</title>
        <authorList>
            <person name="Varga T."/>
            <person name="Krizsan K."/>
            <person name="Foldi C."/>
            <person name="Dima B."/>
            <person name="Sanchez-Garcia M."/>
            <person name="Sanchez-Ramirez S."/>
            <person name="Szollosi G.J."/>
            <person name="Szarkandi J.G."/>
            <person name="Papp V."/>
            <person name="Albert L."/>
            <person name="Andreopoulos W."/>
            <person name="Angelini C."/>
            <person name="Antonin V."/>
            <person name="Barry K.W."/>
            <person name="Bougher N.L."/>
            <person name="Buchanan P."/>
            <person name="Buyck B."/>
            <person name="Bense V."/>
            <person name="Catcheside P."/>
            <person name="Chovatia M."/>
            <person name="Cooper J."/>
            <person name="Damon W."/>
            <person name="Desjardin D."/>
            <person name="Finy P."/>
            <person name="Geml J."/>
            <person name="Haridas S."/>
            <person name="Hughes K."/>
            <person name="Justo A."/>
            <person name="Karasinski D."/>
            <person name="Kautmanova I."/>
            <person name="Kiss B."/>
            <person name="Kocsube S."/>
            <person name="Kotiranta H."/>
            <person name="LaButti K.M."/>
            <person name="Lechner B.E."/>
            <person name="Liimatainen K."/>
            <person name="Lipzen A."/>
            <person name="Lukacs Z."/>
            <person name="Mihaltcheva S."/>
            <person name="Morgado L.N."/>
            <person name="Niskanen T."/>
            <person name="Noordeloos M.E."/>
            <person name="Ohm R.A."/>
            <person name="Ortiz-Santana B."/>
            <person name="Ovrebo C."/>
            <person name="Racz N."/>
            <person name="Riley R."/>
            <person name="Savchenko A."/>
            <person name="Shiryaev A."/>
            <person name="Soop K."/>
            <person name="Spirin V."/>
            <person name="Szebenyi C."/>
            <person name="Tomsovsky M."/>
            <person name="Tulloss R.E."/>
            <person name="Uehling J."/>
            <person name="Grigoriev I.V."/>
            <person name="Vagvolgyi C."/>
            <person name="Papp T."/>
            <person name="Martin F.M."/>
            <person name="Miettinen O."/>
            <person name="Hibbett D.S."/>
            <person name="Nagy L.G."/>
        </authorList>
    </citation>
    <scope>NUCLEOTIDE SEQUENCE [LARGE SCALE GENOMIC DNA]</scope>
    <source>
        <strain evidence="1 2">OMC1185</strain>
    </source>
</reference>
<proteinExistence type="predicted"/>
<dbReference type="AlphaFoldDB" id="A0A5C3MZV5"/>
<protein>
    <submittedName>
        <fullName evidence="1">Uncharacterized protein</fullName>
    </submittedName>
</protein>
<keyword evidence="2" id="KW-1185">Reference proteome</keyword>
<dbReference type="EMBL" id="ML213512">
    <property type="protein sequence ID" value="TFK50874.1"/>
    <property type="molecule type" value="Genomic_DNA"/>
</dbReference>
<gene>
    <name evidence="1" type="ORF">OE88DRAFT_1660000</name>
</gene>
<dbReference type="Proteomes" id="UP000305948">
    <property type="component" value="Unassembled WGS sequence"/>
</dbReference>
<evidence type="ECO:0000313" key="1">
    <source>
        <dbReference type="EMBL" id="TFK50874.1"/>
    </source>
</evidence>
<accession>A0A5C3MZV5</accession>
<sequence>MIWMGVEELVCIASMSVILTLHVLRLGLPSVQDNTARSRTRWGQGVPQNRRTFGVIHCQQGMERMFGSFRIT</sequence>
<evidence type="ECO:0000313" key="2">
    <source>
        <dbReference type="Proteomes" id="UP000305948"/>
    </source>
</evidence>
<organism evidence="1 2">
    <name type="scientific">Heliocybe sulcata</name>
    <dbReference type="NCBI Taxonomy" id="5364"/>
    <lineage>
        <taxon>Eukaryota</taxon>
        <taxon>Fungi</taxon>
        <taxon>Dikarya</taxon>
        <taxon>Basidiomycota</taxon>
        <taxon>Agaricomycotina</taxon>
        <taxon>Agaricomycetes</taxon>
        <taxon>Gloeophyllales</taxon>
        <taxon>Gloeophyllaceae</taxon>
        <taxon>Heliocybe</taxon>
    </lineage>
</organism>